<feature type="transmembrane region" description="Helical" evidence="9">
    <location>
        <begin position="12"/>
        <end position="29"/>
    </location>
</feature>
<dbReference type="PANTHER" id="PTHR24421">
    <property type="entry name" value="NITRATE/NITRITE SENSOR PROTEIN NARX-RELATED"/>
    <property type="match status" value="1"/>
</dbReference>
<dbReference type="PANTHER" id="PTHR24421:SF10">
    <property type="entry name" value="NITRATE_NITRITE SENSOR PROTEIN NARQ"/>
    <property type="match status" value="1"/>
</dbReference>
<evidence type="ECO:0000256" key="7">
    <source>
        <dbReference type="ARBA" id="ARBA00022840"/>
    </source>
</evidence>
<feature type="domain" description="Signal transduction histidine kinase subgroup 3 dimerisation and phosphoacceptor" evidence="10">
    <location>
        <begin position="184"/>
        <end position="248"/>
    </location>
</feature>
<dbReference type="InterPro" id="IPR050482">
    <property type="entry name" value="Sensor_HK_TwoCompSys"/>
</dbReference>
<keyword evidence="3" id="KW-0597">Phosphoprotein</keyword>
<keyword evidence="9" id="KW-0472">Membrane</keyword>
<evidence type="ECO:0000256" key="9">
    <source>
        <dbReference type="SAM" id="Phobius"/>
    </source>
</evidence>
<keyword evidence="9" id="KW-1133">Transmembrane helix</keyword>
<evidence type="ECO:0000313" key="11">
    <source>
        <dbReference type="EMBL" id="MEQ3553642.1"/>
    </source>
</evidence>
<dbReference type="Proteomes" id="UP001494902">
    <property type="component" value="Unassembled WGS sequence"/>
</dbReference>
<accession>A0ABV1KJ62</accession>
<protein>
    <recommendedName>
        <fullName evidence="2">histidine kinase</fullName>
        <ecNumber evidence="2">2.7.13.3</ecNumber>
    </recommendedName>
</protein>
<feature type="transmembrane region" description="Helical" evidence="9">
    <location>
        <begin position="36"/>
        <end position="54"/>
    </location>
</feature>
<dbReference type="CDD" id="cd16917">
    <property type="entry name" value="HATPase_UhpB-NarQ-NarX-like"/>
    <property type="match status" value="1"/>
</dbReference>
<name>A0ABV1KJ62_9PSEU</name>
<evidence type="ECO:0000256" key="4">
    <source>
        <dbReference type="ARBA" id="ARBA00022679"/>
    </source>
</evidence>
<dbReference type="EC" id="2.7.13.3" evidence="2"/>
<comment type="catalytic activity">
    <reaction evidence="1">
        <text>ATP + protein L-histidine = ADP + protein N-phospho-L-histidine.</text>
        <dbReference type="EC" id="2.7.13.3"/>
    </reaction>
</comment>
<feature type="transmembrane region" description="Helical" evidence="9">
    <location>
        <begin position="134"/>
        <end position="158"/>
    </location>
</feature>
<dbReference type="InterPro" id="IPR011712">
    <property type="entry name" value="Sig_transdc_His_kin_sub3_dim/P"/>
</dbReference>
<evidence type="ECO:0000256" key="6">
    <source>
        <dbReference type="ARBA" id="ARBA00022777"/>
    </source>
</evidence>
<keyword evidence="4" id="KW-0808">Transferase</keyword>
<keyword evidence="5" id="KW-0547">Nucleotide-binding</keyword>
<dbReference type="Gene3D" id="3.30.565.10">
    <property type="entry name" value="Histidine kinase-like ATPase, C-terminal domain"/>
    <property type="match status" value="1"/>
</dbReference>
<evidence type="ECO:0000256" key="8">
    <source>
        <dbReference type="ARBA" id="ARBA00023012"/>
    </source>
</evidence>
<dbReference type="GO" id="GO:0016301">
    <property type="term" value="F:kinase activity"/>
    <property type="evidence" value="ECO:0007669"/>
    <property type="project" value="UniProtKB-KW"/>
</dbReference>
<evidence type="ECO:0000259" key="10">
    <source>
        <dbReference type="Pfam" id="PF07730"/>
    </source>
</evidence>
<proteinExistence type="predicted"/>
<keyword evidence="12" id="KW-1185">Reference proteome</keyword>
<sequence>MTRRGPWPPPGLVAADAVAAAAVAAFALIRSPVLTPSIWVAALAIAVVLPFRRVRPGLVLGAELSAGASAVLIGVPGDPVVLAVAFALYPVALHTESVRGSIIAFGVSLAAVVLPGLAVLVVGGLPLATGIREVGAATTGAVTVVVYSAVVLTSVWVLGRLVRGRRADAAALIRMRERQAVTEERLRIARDVHDIVGHSLGLITMKAAVTGHLADRPEESRAALAMIEQVGRDALTDVRTVLADLRSAPDDLPDLAGVDGLVEAAGAAGLRVDYTALVERERVPGGLQASAYRIVQESLTNALRYAEPRRCSVTVAFDDGVLRIDVVNPSTGRRDPALRGQGIIGMTERAALHGGELTATTGADGEFAVVATIPLDARQHDP</sequence>
<dbReference type="Gene3D" id="1.20.5.1930">
    <property type="match status" value="1"/>
</dbReference>
<evidence type="ECO:0000256" key="1">
    <source>
        <dbReference type="ARBA" id="ARBA00000085"/>
    </source>
</evidence>
<dbReference type="SUPFAM" id="SSF55874">
    <property type="entry name" value="ATPase domain of HSP90 chaperone/DNA topoisomerase II/histidine kinase"/>
    <property type="match status" value="1"/>
</dbReference>
<dbReference type="InterPro" id="IPR036890">
    <property type="entry name" value="HATPase_C_sf"/>
</dbReference>
<keyword evidence="9" id="KW-0812">Transmembrane</keyword>
<dbReference type="RefSeq" id="WP_349300708.1">
    <property type="nucleotide sequence ID" value="NZ_JBEDNQ010000011.1"/>
</dbReference>
<dbReference type="EMBL" id="JBEDNQ010000011">
    <property type="protein sequence ID" value="MEQ3553642.1"/>
    <property type="molecule type" value="Genomic_DNA"/>
</dbReference>
<keyword evidence="7" id="KW-0067">ATP-binding</keyword>
<evidence type="ECO:0000313" key="12">
    <source>
        <dbReference type="Proteomes" id="UP001494902"/>
    </source>
</evidence>
<feature type="transmembrane region" description="Helical" evidence="9">
    <location>
        <begin position="101"/>
        <end position="128"/>
    </location>
</feature>
<gene>
    <name evidence="11" type="ORF">WIS52_24485</name>
</gene>
<comment type="caution">
    <text evidence="11">The sequence shown here is derived from an EMBL/GenBank/DDBJ whole genome shotgun (WGS) entry which is preliminary data.</text>
</comment>
<evidence type="ECO:0000256" key="3">
    <source>
        <dbReference type="ARBA" id="ARBA00022553"/>
    </source>
</evidence>
<keyword evidence="8" id="KW-0902">Two-component regulatory system</keyword>
<organism evidence="11 12">
    <name type="scientific">Pseudonocardia nematodicida</name>
    <dbReference type="NCBI Taxonomy" id="1206997"/>
    <lineage>
        <taxon>Bacteria</taxon>
        <taxon>Bacillati</taxon>
        <taxon>Actinomycetota</taxon>
        <taxon>Actinomycetes</taxon>
        <taxon>Pseudonocardiales</taxon>
        <taxon>Pseudonocardiaceae</taxon>
        <taxon>Pseudonocardia</taxon>
    </lineage>
</organism>
<dbReference type="Pfam" id="PF07730">
    <property type="entry name" value="HisKA_3"/>
    <property type="match status" value="1"/>
</dbReference>
<evidence type="ECO:0000256" key="2">
    <source>
        <dbReference type="ARBA" id="ARBA00012438"/>
    </source>
</evidence>
<evidence type="ECO:0000256" key="5">
    <source>
        <dbReference type="ARBA" id="ARBA00022741"/>
    </source>
</evidence>
<reference evidence="11 12" key="1">
    <citation type="submission" date="2024-03" db="EMBL/GenBank/DDBJ databases">
        <title>Draft genome sequence of Pseudonocardia nematodicida JCM 31783.</title>
        <authorList>
            <person name="Butdee W."/>
            <person name="Duangmal K."/>
        </authorList>
    </citation>
    <scope>NUCLEOTIDE SEQUENCE [LARGE SCALE GENOMIC DNA]</scope>
    <source>
        <strain evidence="11 12">JCM 31783</strain>
    </source>
</reference>
<keyword evidence="6 11" id="KW-0418">Kinase</keyword>
<feature type="transmembrane region" description="Helical" evidence="9">
    <location>
        <begin position="66"/>
        <end position="89"/>
    </location>
</feature>